<keyword evidence="1" id="KW-0732">Signal</keyword>
<evidence type="ECO:0000256" key="1">
    <source>
        <dbReference type="SAM" id="SignalP"/>
    </source>
</evidence>
<feature type="signal peptide" evidence="1">
    <location>
        <begin position="1"/>
        <end position="24"/>
    </location>
</feature>
<dbReference type="EMBL" id="JAGTXO010000004">
    <property type="protein sequence ID" value="KAG8468545.1"/>
    <property type="molecule type" value="Genomic_DNA"/>
</dbReference>
<accession>A0A8J6CG01</accession>
<evidence type="ECO:0000313" key="2">
    <source>
        <dbReference type="EMBL" id="KAG8468545.1"/>
    </source>
</evidence>
<gene>
    <name evidence="2" type="ORF">KFE25_013628</name>
</gene>
<comment type="caution">
    <text evidence="2">The sequence shown here is derived from an EMBL/GenBank/DDBJ whole genome shotgun (WGS) entry which is preliminary data.</text>
</comment>
<keyword evidence="3" id="KW-1185">Reference proteome</keyword>
<evidence type="ECO:0008006" key="4">
    <source>
        <dbReference type="Google" id="ProtNLM"/>
    </source>
</evidence>
<dbReference type="Proteomes" id="UP000751190">
    <property type="component" value="Unassembled WGS sequence"/>
</dbReference>
<proteinExistence type="predicted"/>
<name>A0A8J6CG01_DIALT</name>
<dbReference type="InterPro" id="IPR027417">
    <property type="entry name" value="P-loop_NTPase"/>
</dbReference>
<evidence type="ECO:0000313" key="3">
    <source>
        <dbReference type="Proteomes" id="UP000751190"/>
    </source>
</evidence>
<sequence>MEAAASFNAGVVVHLLLSVGAATAFLNAGVLNETASQAPASANASQLPARPARDASRLLPLVRMQRLRGQTKAACAPERRLAVEKLGETAILESALVIGGFPGSGTRAAAQAIAELGFLIDGMGAMRDSRIGITQAVPSIAKLLKTLPGGRFHALAPVPVKRVDGGGAPNGSAPNGSARFYGMSEWPDRALRVAARLAAGSAQPHERAGDGTALRALMRDSLHELRRSIRCSFGCEEPCANWQHYANACLFAFVPHGKPGVARARADGDVSIKTAREVRYRLSSLCGMMRSQNVTCENRAPVMRRVACAPCAGWAFKHPELFLFFPLVHALLPAASFVLVVRDGRDVASNPLGHRLLSRLSQLIPPLPSPAHRATPTVSPRGGGAVLQPRVGAETVEQLHEQRERNPCATCLKRDRDCERRHAAVEEQLSREGLPAPTLGRLDPTRPLICTLLLWAERSLAALDDARDTERRIFIWRSEDAFDRPDEIATALAVFLRAAPVVAQWRAHPALAAGDALSADMVERALRRVTQTSMGSNTERAEDAARAPLRTPAVSRGQREHRLATKYGKWRLAPHCDAAFGQLEARLPVVHARVVVALRRFAYSPKMECAPGNATQVRTRQLSVRS</sequence>
<protein>
    <recommendedName>
        <fullName evidence="4">Protein-tyrosine sulfotransferase</fullName>
    </recommendedName>
</protein>
<feature type="chain" id="PRO_5035171702" description="Protein-tyrosine sulfotransferase" evidence="1">
    <location>
        <begin position="25"/>
        <end position="626"/>
    </location>
</feature>
<dbReference type="AlphaFoldDB" id="A0A8J6CG01"/>
<reference evidence="2" key="1">
    <citation type="submission" date="2021-05" db="EMBL/GenBank/DDBJ databases">
        <title>The genome of the haptophyte Pavlova lutheri (Diacronema luteri, Pavlovales) - a model for lipid biosynthesis in eukaryotic algae.</title>
        <authorList>
            <person name="Hulatt C.J."/>
            <person name="Posewitz M.C."/>
        </authorList>
    </citation>
    <scope>NUCLEOTIDE SEQUENCE</scope>
    <source>
        <strain evidence="2">NIVA-4/92</strain>
    </source>
</reference>
<dbReference type="Gene3D" id="3.40.50.300">
    <property type="entry name" value="P-loop containing nucleotide triphosphate hydrolases"/>
    <property type="match status" value="1"/>
</dbReference>
<organism evidence="2 3">
    <name type="scientific">Diacronema lutheri</name>
    <name type="common">Unicellular marine alga</name>
    <name type="synonym">Monochrysis lutheri</name>
    <dbReference type="NCBI Taxonomy" id="2081491"/>
    <lineage>
        <taxon>Eukaryota</taxon>
        <taxon>Haptista</taxon>
        <taxon>Haptophyta</taxon>
        <taxon>Pavlovophyceae</taxon>
        <taxon>Pavlovales</taxon>
        <taxon>Pavlovaceae</taxon>
        <taxon>Diacronema</taxon>
    </lineage>
</organism>